<dbReference type="Pfam" id="PF00231">
    <property type="entry name" value="ATP-synt"/>
    <property type="match status" value="1"/>
</dbReference>
<comment type="function">
    <text evidence="1 11">Produces ATP from ADP in the presence of a proton gradient across the membrane. The gamma chain is believed to be important in regulating ATPase activity and the flow of protons through the CF(0) complex.</text>
</comment>
<comment type="similarity">
    <text evidence="3 11">Belongs to the ATPase gamma chain family.</text>
</comment>
<dbReference type="EMBL" id="AYZL01000020">
    <property type="protein sequence ID" value="KRN03565.1"/>
    <property type="molecule type" value="Genomic_DNA"/>
</dbReference>
<keyword evidence="5 11" id="KW-1003">Cell membrane</keyword>
<reference evidence="12 13" key="1">
    <citation type="journal article" date="2015" name="Genome Announc.">
        <title>Expanding the biotechnology potential of lactobacilli through comparative genomics of 213 strains and associated genera.</title>
        <authorList>
            <person name="Sun Z."/>
            <person name="Harris H.M."/>
            <person name="McCann A."/>
            <person name="Guo C."/>
            <person name="Argimon S."/>
            <person name="Zhang W."/>
            <person name="Yang X."/>
            <person name="Jeffery I.B."/>
            <person name="Cooney J.C."/>
            <person name="Kagawa T.F."/>
            <person name="Liu W."/>
            <person name="Song Y."/>
            <person name="Salvetti E."/>
            <person name="Wrobel A."/>
            <person name="Rasinkangas P."/>
            <person name="Parkhill J."/>
            <person name="Rea M.C."/>
            <person name="O'Sullivan O."/>
            <person name="Ritari J."/>
            <person name="Douillard F.P."/>
            <person name="Paul Ross R."/>
            <person name="Yang R."/>
            <person name="Briner A.E."/>
            <person name="Felis G.E."/>
            <person name="de Vos W.M."/>
            <person name="Barrangou R."/>
            <person name="Klaenhammer T.R."/>
            <person name="Caufield P.W."/>
            <person name="Cui Y."/>
            <person name="Zhang H."/>
            <person name="O'Toole P.W."/>
        </authorList>
    </citation>
    <scope>NUCLEOTIDE SEQUENCE [LARGE SCALE GENOMIC DNA]</scope>
    <source>
        <strain evidence="12 13">DSM 23037</strain>
    </source>
</reference>
<keyword evidence="8 11" id="KW-0472">Membrane</keyword>
<dbReference type="RefSeq" id="WP_056974887.1">
    <property type="nucleotide sequence ID" value="NZ_AYZL01000020.1"/>
</dbReference>
<protein>
    <recommendedName>
        <fullName evidence="11">ATP synthase gamma chain</fullName>
    </recommendedName>
    <alternativeName>
        <fullName evidence="11">ATP synthase F1 sector gamma subunit</fullName>
    </alternativeName>
    <alternativeName>
        <fullName evidence="11">F-ATPase gamma subunit</fullName>
    </alternativeName>
</protein>
<name>A0A0R2DTT9_9LACO</name>
<dbReference type="NCBIfam" id="TIGR01146">
    <property type="entry name" value="ATPsyn_F1gamma"/>
    <property type="match status" value="1"/>
</dbReference>
<comment type="subunit">
    <text evidence="11">F-type ATPases have 2 components, CF(1) - the catalytic core - and CF(0) - the membrane proton channel. CF(1) has five subunits: alpha(3), beta(3), gamma(1), delta(1), epsilon(1). CF(0) has three main subunits: a, b and c.</text>
</comment>
<comment type="subcellular location">
    <subcellularLocation>
        <location evidence="11">Cell membrane</location>
        <topology evidence="11">Peripheral membrane protein</topology>
    </subcellularLocation>
    <subcellularLocation>
        <location evidence="2">Membrane</location>
        <topology evidence="2">Peripheral membrane protein</topology>
    </subcellularLocation>
</comment>
<dbReference type="SUPFAM" id="SSF52943">
    <property type="entry name" value="ATP synthase (F1-ATPase), gamma subunit"/>
    <property type="match status" value="1"/>
</dbReference>
<dbReference type="OrthoDB" id="9812769at2"/>
<keyword evidence="6 11" id="KW-0375">Hydrogen ion transport</keyword>
<comment type="caution">
    <text evidence="12">The sequence shown here is derived from an EMBL/GenBank/DDBJ whole genome shotgun (WGS) entry which is preliminary data.</text>
</comment>
<evidence type="ECO:0000256" key="5">
    <source>
        <dbReference type="ARBA" id="ARBA00022475"/>
    </source>
</evidence>
<dbReference type="InterPro" id="IPR035968">
    <property type="entry name" value="ATP_synth_F1_ATPase_gsu"/>
</dbReference>
<dbReference type="GO" id="GO:0045259">
    <property type="term" value="C:proton-transporting ATP synthase complex"/>
    <property type="evidence" value="ECO:0007669"/>
    <property type="project" value="UniProtKB-KW"/>
</dbReference>
<dbReference type="PANTHER" id="PTHR11693:SF22">
    <property type="entry name" value="ATP SYNTHASE SUBUNIT GAMMA, MITOCHONDRIAL"/>
    <property type="match status" value="1"/>
</dbReference>
<evidence type="ECO:0000256" key="7">
    <source>
        <dbReference type="ARBA" id="ARBA00023065"/>
    </source>
</evidence>
<dbReference type="PROSITE" id="PS00153">
    <property type="entry name" value="ATPASE_GAMMA"/>
    <property type="match status" value="1"/>
</dbReference>
<keyword evidence="10 11" id="KW-0066">ATP synthesis</keyword>
<evidence type="ECO:0000313" key="13">
    <source>
        <dbReference type="Proteomes" id="UP000051378"/>
    </source>
</evidence>
<evidence type="ECO:0000256" key="6">
    <source>
        <dbReference type="ARBA" id="ARBA00022781"/>
    </source>
</evidence>
<organism evidence="12 13">
    <name type="scientific">Holzapfeliella floricola DSM 23037 = JCM 16512</name>
    <dbReference type="NCBI Taxonomy" id="1423744"/>
    <lineage>
        <taxon>Bacteria</taxon>
        <taxon>Bacillati</taxon>
        <taxon>Bacillota</taxon>
        <taxon>Bacilli</taxon>
        <taxon>Lactobacillales</taxon>
        <taxon>Lactobacillaceae</taxon>
        <taxon>Holzapfeliella</taxon>
    </lineage>
</organism>
<keyword evidence="13" id="KW-1185">Reference proteome</keyword>
<gene>
    <name evidence="11" type="primary">atpG</name>
    <name evidence="12" type="ORF">FC86_GL000670</name>
</gene>
<dbReference type="InterPro" id="IPR023632">
    <property type="entry name" value="ATP_synth_F1_gsu_CS"/>
</dbReference>
<evidence type="ECO:0000256" key="3">
    <source>
        <dbReference type="ARBA" id="ARBA00007681"/>
    </source>
</evidence>
<dbReference type="GO" id="GO:0042777">
    <property type="term" value="P:proton motive force-driven plasma membrane ATP synthesis"/>
    <property type="evidence" value="ECO:0007669"/>
    <property type="project" value="UniProtKB-UniRule"/>
</dbReference>
<dbReference type="PRINTS" id="PR00126">
    <property type="entry name" value="ATPASEGAMMA"/>
</dbReference>
<dbReference type="GO" id="GO:0046933">
    <property type="term" value="F:proton-transporting ATP synthase activity, rotational mechanism"/>
    <property type="evidence" value="ECO:0007669"/>
    <property type="project" value="UniProtKB-UniRule"/>
</dbReference>
<dbReference type="AlphaFoldDB" id="A0A0R2DTT9"/>
<evidence type="ECO:0000256" key="4">
    <source>
        <dbReference type="ARBA" id="ARBA00022448"/>
    </source>
</evidence>
<evidence type="ECO:0000313" key="12">
    <source>
        <dbReference type="EMBL" id="KRN03565.1"/>
    </source>
</evidence>
<accession>A0A0R2DTT9</accession>
<dbReference type="InterPro" id="IPR000131">
    <property type="entry name" value="ATP_synth_F1_gsu"/>
</dbReference>
<keyword evidence="4 11" id="KW-0813">Transport</keyword>
<dbReference type="PATRIC" id="fig|1423744.4.peg.688"/>
<evidence type="ECO:0000256" key="1">
    <source>
        <dbReference type="ARBA" id="ARBA00003456"/>
    </source>
</evidence>
<evidence type="ECO:0000256" key="8">
    <source>
        <dbReference type="ARBA" id="ARBA00023136"/>
    </source>
</evidence>
<dbReference type="Proteomes" id="UP000051378">
    <property type="component" value="Unassembled WGS sequence"/>
</dbReference>
<dbReference type="GO" id="GO:0005524">
    <property type="term" value="F:ATP binding"/>
    <property type="evidence" value="ECO:0007669"/>
    <property type="project" value="UniProtKB-UniRule"/>
</dbReference>
<dbReference type="HAMAP" id="MF_00815">
    <property type="entry name" value="ATP_synth_gamma_bact"/>
    <property type="match status" value="1"/>
</dbReference>
<dbReference type="STRING" id="1423744.FC86_GL000670"/>
<evidence type="ECO:0000256" key="2">
    <source>
        <dbReference type="ARBA" id="ARBA00004170"/>
    </source>
</evidence>
<dbReference type="NCBIfam" id="NF004147">
    <property type="entry name" value="PRK05621.2-1"/>
    <property type="match status" value="1"/>
</dbReference>
<sequence>MADSTLELKRKISSINKTGQITTAMQMVSGVKLNQTEKINQSYMHYQEMLYNTIAHLMASRITNELGVSSDSVIDDENFDYASLFHNSDMSNLISHRPVKKTGYLVITGDRGLVGSYNSTAIKQMMSLAEQAKKDGREAEILAVGGVGADFFKKQGMNLVYEYRGISDVPTFEESREIVSTAVNMYMDGVYDELYVCYTHHVNTISSEFRTEKMLPISDIDIQDAVHEGPKAQFITEPSTEAVLDRILPQFAQGMIYGAILDSKTAEHASSMTAMQNASKNADSVVSDLTTQLNRARQAQITTEITEIVGGAAAQE</sequence>
<dbReference type="PANTHER" id="PTHR11693">
    <property type="entry name" value="ATP SYNTHASE GAMMA CHAIN"/>
    <property type="match status" value="1"/>
</dbReference>
<evidence type="ECO:0000256" key="11">
    <source>
        <dbReference type="HAMAP-Rule" id="MF_00815"/>
    </source>
</evidence>
<dbReference type="Gene3D" id="1.10.287.80">
    <property type="entry name" value="ATP synthase, gamma subunit, helix hairpin domain"/>
    <property type="match status" value="1"/>
</dbReference>
<keyword evidence="7 11" id="KW-0406">Ion transport</keyword>
<proteinExistence type="inferred from homology"/>
<dbReference type="CDD" id="cd12151">
    <property type="entry name" value="F1-ATPase_gamma"/>
    <property type="match status" value="1"/>
</dbReference>
<dbReference type="Gene3D" id="3.40.1380.10">
    <property type="match status" value="1"/>
</dbReference>
<evidence type="ECO:0000256" key="9">
    <source>
        <dbReference type="ARBA" id="ARBA00023196"/>
    </source>
</evidence>
<dbReference type="GO" id="GO:0005886">
    <property type="term" value="C:plasma membrane"/>
    <property type="evidence" value="ECO:0007669"/>
    <property type="project" value="UniProtKB-SubCell"/>
</dbReference>
<keyword evidence="9 11" id="KW-0139">CF(1)</keyword>
<evidence type="ECO:0000256" key="10">
    <source>
        <dbReference type="ARBA" id="ARBA00023310"/>
    </source>
</evidence>